<dbReference type="AlphaFoldDB" id="A0A5B2WJ52"/>
<dbReference type="InterPro" id="IPR052032">
    <property type="entry name" value="ATP-dep_AA_Ligase"/>
</dbReference>
<evidence type="ECO:0000256" key="4">
    <source>
        <dbReference type="PROSITE-ProRule" id="PRU00409"/>
    </source>
</evidence>
<dbReference type="PROSITE" id="PS50975">
    <property type="entry name" value="ATP_GRASP"/>
    <property type="match status" value="1"/>
</dbReference>
<evidence type="ECO:0000313" key="7">
    <source>
        <dbReference type="Proteomes" id="UP000323454"/>
    </source>
</evidence>
<name>A0A5B2WJ52_9PSEU</name>
<keyword evidence="2 4" id="KW-0547">Nucleotide-binding</keyword>
<sequence>MSGRVVVIVEPYSSGAMLAPALRQDGLSPVAVTQAKLPPYADTFRPADFDEHLWWDADADRVLARLRALEPVAVIAGAESGTRLGDLLAAELTPGLANTPDLSSARRNKGDMVAAVAAHSLATIGSLCTRDPAEVEPWLDLTGLRGRDLVVKPAESSSTDGVMFVPGGRDWRAAVDALLGAVNCYGQVNEDVIVQEYVTGTEYAVDTFSFEGRHTVNDIARYRKAHNGGHIAVYESMEFLPFDGPGHAELVEYVRRVLDAVGVRFGAAHTEVMLTDRGPLLIETAARLGGGGQPWTCQLATGDNAIDRLVRYLGGDRDIRADYPLEQSVLVAYFMARTSGRVGNLVALDAIRDLESFCHLQVNVRDGDHIAQTADLFDSQGFGTVVLGHEDPGQVRADYAELRRIEREVIIEALAG</sequence>
<evidence type="ECO:0000313" key="6">
    <source>
        <dbReference type="EMBL" id="KAA2250938.1"/>
    </source>
</evidence>
<dbReference type="OrthoDB" id="24041at2"/>
<comment type="caution">
    <text evidence="6">The sequence shown here is derived from an EMBL/GenBank/DDBJ whole genome shotgun (WGS) entry which is preliminary data.</text>
</comment>
<dbReference type="SUPFAM" id="SSF56059">
    <property type="entry name" value="Glutathione synthetase ATP-binding domain-like"/>
    <property type="match status" value="1"/>
</dbReference>
<dbReference type="GO" id="GO:0046872">
    <property type="term" value="F:metal ion binding"/>
    <property type="evidence" value="ECO:0007669"/>
    <property type="project" value="InterPro"/>
</dbReference>
<evidence type="ECO:0000256" key="2">
    <source>
        <dbReference type="ARBA" id="ARBA00022741"/>
    </source>
</evidence>
<gene>
    <name evidence="6" type="ORF">F0L68_38235</name>
</gene>
<dbReference type="GO" id="GO:0016874">
    <property type="term" value="F:ligase activity"/>
    <property type="evidence" value="ECO:0007669"/>
    <property type="project" value="UniProtKB-KW"/>
</dbReference>
<dbReference type="RefSeq" id="WP_149854813.1">
    <property type="nucleotide sequence ID" value="NZ_VUOB01000086.1"/>
</dbReference>
<dbReference type="PANTHER" id="PTHR43585:SF2">
    <property type="entry name" value="ATP-GRASP ENZYME FSQD"/>
    <property type="match status" value="1"/>
</dbReference>
<reference evidence="6 7" key="1">
    <citation type="submission" date="2019-09" db="EMBL/GenBank/DDBJ databases">
        <title>Goodfellowia gen. nov., a new genus of the Pseudonocardineae related to Actinoalloteichus, containing Goodfellowia coeruleoviolacea gen. nov., comb. nov. gen. nov., comb. nov.</title>
        <authorList>
            <person name="Labeda D."/>
        </authorList>
    </citation>
    <scope>NUCLEOTIDE SEQUENCE [LARGE SCALE GENOMIC DNA]</scope>
    <source>
        <strain evidence="6 7">AN110305</strain>
    </source>
</reference>
<protein>
    <submittedName>
        <fullName evidence="6">ATP-grasp domain-containing protein</fullName>
    </submittedName>
</protein>
<dbReference type="PANTHER" id="PTHR43585">
    <property type="entry name" value="FUMIPYRROLE BIOSYNTHESIS PROTEIN C"/>
    <property type="match status" value="1"/>
</dbReference>
<dbReference type="EMBL" id="VUOB01000086">
    <property type="protein sequence ID" value="KAA2250938.1"/>
    <property type="molecule type" value="Genomic_DNA"/>
</dbReference>
<dbReference type="GO" id="GO:0005524">
    <property type="term" value="F:ATP binding"/>
    <property type="evidence" value="ECO:0007669"/>
    <property type="project" value="UniProtKB-UniRule"/>
</dbReference>
<accession>A0A5B2WJ52</accession>
<evidence type="ECO:0000256" key="3">
    <source>
        <dbReference type="ARBA" id="ARBA00022840"/>
    </source>
</evidence>
<evidence type="ECO:0000259" key="5">
    <source>
        <dbReference type="PROSITE" id="PS50975"/>
    </source>
</evidence>
<keyword evidence="1" id="KW-0436">Ligase</keyword>
<dbReference type="InterPro" id="IPR011761">
    <property type="entry name" value="ATP-grasp"/>
</dbReference>
<feature type="domain" description="ATP-grasp" evidence="5">
    <location>
        <begin position="113"/>
        <end position="314"/>
    </location>
</feature>
<organism evidence="6 7">
    <name type="scientific">Solihabitans fulvus</name>
    <dbReference type="NCBI Taxonomy" id="1892852"/>
    <lineage>
        <taxon>Bacteria</taxon>
        <taxon>Bacillati</taxon>
        <taxon>Actinomycetota</taxon>
        <taxon>Actinomycetes</taxon>
        <taxon>Pseudonocardiales</taxon>
        <taxon>Pseudonocardiaceae</taxon>
        <taxon>Solihabitans</taxon>
    </lineage>
</organism>
<keyword evidence="3 4" id="KW-0067">ATP-binding</keyword>
<dbReference type="NCBIfam" id="NF005543">
    <property type="entry name" value="PRK07206.1"/>
    <property type="match status" value="1"/>
</dbReference>
<proteinExistence type="predicted"/>
<evidence type="ECO:0000256" key="1">
    <source>
        <dbReference type="ARBA" id="ARBA00022598"/>
    </source>
</evidence>
<keyword evidence="7" id="KW-1185">Reference proteome</keyword>
<dbReference type="Gene3D" id="3.30.470.20">
    <property type="entry name" value="ATP-grasp fold, B domain"/>
    <property type="match status" value="1"/>
</dbReference>
<dbReference type="Pfam" id="PF13535">
    <property type="entry name" value="ATP-grasp_4"/>
    <property type="match status" value="1"/>
</dbReference>
<dbReference type="Proteomes" id="UP000323454">
    <property type="component" value="Unassembled WGS sequence"/>
</dbReference>
<reference evidence="6 7" key="2">
    <citation type="submission" date="2019-09" db="EMBL/GenBank/DDBJ databases">
        <authorList>
            <person name="Jin C."/>
        </authorList>
    </citation>
    <scope>NUCLEOTIDE SEQUENCE [LARGE SCALE GENOMIC DNA]</scope>
    <source>
        <strain evidence="6 7">AN110305</strain>
    </source>
</reference>